<dbReference type="InterPro" id="IPR050188">
    <property type="entry name" value="RluA_PseudoU_synthase"/>
</dbReference>
<evidence type="ECO:0000259" key="4">
    <source>
        <dbReference type="Pfam" id="PF00849"/>
    </source>
</evidence>
<dbReference type="InterPro" id="IPR006224">
    <property type="entry name" value="PsdUridine_synth_RluA-like_CS"/>
</dbReference>
<dbReference type="InterPro" id="IPR006145">
    <property type="entry name" value="PsdUridine_synth_RsuA/RluA"/>
</dbReference>
<dbReference type="CDD" id="cd00165">
    <property type="entry name" value="S4"/>
    <property type="match status" value="1"/>
</dbReference>
<gene>
    <name evidence="5" type="ORF">DI628_06230</name>
</gene>
<protein>
    <submittedName>
        <fullName evidence="5">RluA family pseudouridine synthase</fullName>
    </submittedName>
</protein>
<evidence type="ECO:0000256" key="3">
    <source>
        <dbReference type="PROSITE-ProRule" id="PRU00182"/>
    </source>
</evidence>
<dbReference type="EMBL" id="VAFM01000002">
    <property type="protein sequence ID" value="TKW60497.1"/>
    <property type="molecule type" value="Genomic_DNA"/>
</dbReference>
<dbReference type="GO" id="GO:0009982">
    <property type="term" value="F:pseudouridine synthase activity"/>
    <property type="evidence" value="ECO:0007669"/>
    <property type="project" value="InterPro"/>
</dbReference>
<dbReference type="AlphaFoldDB" id="A0A6N4R8E9"/>
<evidence type="ECO:0000256" key="2">
    <source>
        <dbReference type="ARBA" id="ARBA00023235"/>
    </source>
</evidence>
<feature type="domain" description="Pseudouridine synthase RsuA/RluA-like" evidence="4">
    <location>
        <begin position="115"/>
        <end position="257"/>
    </location>
</feature>
<dbReference type="InterPro" id="IPR036986">
    <property type="entry name" value="S4_RNA-bd_sf"/>
</dbReference>
<sequence length="327" mass="35630">MVNYRPFKKGKATADFGESKVTESHDGQRLDRWLKGVFADVPYIGLQKLIRTGKVRINGVKAKADARLATGDVVTYPADFGERGGKREATGLAYQATSADMEMLETCTVYEDDAMLVLNKPAGLPAQAGGGQVRSLDRIFESVYGEKAPKLVHRLDRETTGLIVCAKNRTMAAALTSQFAARETEKTYLSVVVGTLPAKRGEVRANIAKVGPFAQVAKHGDPAHTSWEWLASDGVLHLLACVPHTGRMNQLRVHMEHIGLPMLGDDKYGNAYVKEAGKALHSKGKVPLYLHAWKLTIKHPKTGQLLHLEAPLPEHVAAFAARTGFQG</sequence>
<dbReference type="InterPro" id="IPR020103">
    <property type="entry name" value="PsdUridine_synth_cat_dom_sf"/>
</dbReference>
<accession>A0A6N4R8E9</accession>
<proteinExistence type="inferred from homology"/>
<dbReference type="Gene3D" id="3.10.290.10">
    <property type="entry name" value="RNA-binding S4 domain"/>
    <property type="match status" value="1"/>
</dbReference>
<dbReference type="SUPFAM" id="SSF55120">
    <property type="entry name" value="Pseudouridine synthase"/>
    <property type="match status" value="1"/>
</dbReference>
<dbReference type="SUPFAM" id="SSF55174">
    <property type="entry name" value="Alpha-L RNA-binding motif"/>
    <property type="match status" value="1"/>
</dbReference>
<comment type="caution">
    <text evidence="5">The sequence shown here is derived from an EMBL/GenBank/DDBJ whole genome shotgun (WGS) entry which is preliminary data.</text>
</comment>
<dbReference type="CDD" id="cd02869">
    <property type="entry name" value="PseudoU_synth_RluA_like"/>
    <property type="match status" value="1"/>
</dbReference>
<dbReference type="GO" id="GO:0003723">
    <property type="term" value="F:RNA binding"/>
    <property type="evidence" value="ECO:0007669"/>
    <property type="project" value="UniProtKB-KW"/>
</dbReference>
<dbReference type="Gene3D" id="3.30.2350.10">
    <property type="entry name" value="Pseudouridine synthase"/>
    <property type="match status" value="1"/>
</dbReference>
<evidence type="ECO:0000313" key="5">
    <source>
        <dbReference type="EMBL" id="TKW60497.1"/>
    </source>
</evidence>
<dbReference type="PROSITE" id="PS01129">
    <property type="entry name" value="PSI_RLU"/>
    <property type="match status" value="1"/>
</dbReference>
<dbReference type="GO" id="GO:0000455">
    <property type="term" value="P:enzyme-directed rRNA pseudouridine synthesis"/>
    <property type="evidence" value="ECO:0007669"/>
    <property type="project" value="TreeGrafter"/>
</dbReference>
<reference evidence="5 6" key="1">
    <citation type="journal article" date="2017" name="Nat. Commun.">
        <title>In situ click chemistry generation of cyclooxygenase-2 inhibitors.</title>
        <authorList>
            <person name="Bhardwaj A."/>
            <person name="Kaur J."/>
            <person name="Wuest M."/>
            <person name="Wuest F."/>
        </authorList>
    </citation>
    <scope>NUCLEOTIDE SEQUENCE [LARGE SCALE GENOMIC DNA]</scope>
    <source>
        <strain evidence="5">S2_018_000_R2_106</strain>
    </source>
</reference>
<dbReference type="Pfam" id="PF00849">
    <property type="entry name" value="PseudoU_synth_2"/>
    <property type="match status" value="1"/>
</dbReference>
<keyword evidence="3" id="KW-0694">RNA-binding</keyword>
<organism evidence="5 6">
    <name type="scientific">Blastochloris viridis</name>
    <name type="common">Rhodopseudomonas viridis</name>
    <dbReference type="NCBI Taxonomy" id="1079"/>
    <lineage>
        <taxon>Bacteria</taxon>
        <taxon>Pseudomonadati</taxon>
        <taxon>Pseudomonadota</taxon>
        <taxon>Alphaproteobacteria</taxon>
        <taxon>Hyphomicrobiales</taxon>
        <taxon>Blastochloridaceae</taxon>
        <taxon>Blastochloris</taxon>
    </lineage>
</organism>
<dbReference type="GO" id="GO:0140098">
    <property type="term" value="F:catalytic activity, acting on RNA"/>
    <property type="evidence" value="ECO:0007669"/>
    <property type="project" value="UniProtKB-ARBA"/>
</dbReference>
<dbReference type="PROSITE" id="PS50889">
    <property type="entry name" value="S4"/>
    <property type="match status" value="1"/>
</dbReference>
<keyword evidence="2" id="KW-0413">Isomerase</keyword>
<dbReference type="Proteomes" id="UP000320948">
    <property type="component" value="Unassembled WGS sequence"/>
</dbReference>
<comment type="similarity">
    <text evidence="1">Belongs to the pseudouridine synthase RluA family.</text>
</comment>
<evidence type="ECO:0000313" key="6">
    <source>
        <dbReference type="Proteomes" id="UP000320948"/>
    </source>
</evidence>
<evidence type="ECO:0000256" key="1">
    <source>
        <dbReference type="ARBA" id="ARBA00010876"/>
    </source>
</evidence>
<dbReference type="PANTHER" id="PTHR21600">
    <property type="entry name" value="MITOCHONDRIAL RNA PSEUDOURIDINE SYNTHASE"/>
    <property type="match status" value="1"/>
</dbReference>
<name>A0A6N4R8E9_BLAVI</name>
<dbReference type="PANTHER" id="PTHR21600:SF87">
    <property type="entry name" value="RNA PSEUDOURIDYLATE SYNTHASE DOMAIN-CONTAINING PROTEIN 1"/>
    <property type="match status" value="1"/>
</dbReference>